<evidence type="ECO:0000256" key="6">
    <source>
        <dbReference type="ARBA" id="ARBA00022833"/>
    </source>
</evidence>
<keyword evidence="8" id="KW-0539">Nucleus</keyword>
<dbReference type="InterPro" id="IPR000571">
    <property type="entry name" value="Znf_CCCH"/>
</dbReference>
<comment type="subunit">
    <text evidence="8">Associated with the spliceosome.</text>
</comment>
<protein>
    <recommendedName>
        <fullName evidence="3 8">Pre-mRNA-splicing factor CWC24</fullName>
    </recommendedName>
</protein>
<dbReference type="PANTHER" id="PTHR12930:SF0">
    <property type="entry name" value="RING FINGER PROTEIN 113B"/>
    <property type="match status" value="1"/>
</dbReference>
<accession>A0A9W6WIJ8</accession>
<dbReference type="SUPFAM" id="SSF90229">
    <property type="entry name" value="CCCH zinc finger"/>
    <property type="match status" value="1"/>
</dbReference>
<evidence type="ECO:0000256" key="4">
    <source>
        <dbReference type="ARBA" id="ARBA00022723"/>
    </source>
</evidence>
<dbReference type="GO" id="GO:0034247">
    <property type="term" value="P:snoRNA splicing"/>
    <property type="evidence" value="ECO:0007669"/>
    <property type="project" value="TreeGrafter"/>
</dbReference>
<comment type="caution">
    <text evidence="11">The sequence shown here is derived from an EMBL/GenBank/DDBJ whole genome shotgun (WGS) entry which is preliminary data.</text>
</comment>
<dbReference type="InterPro" id="IPR036855">
    <property type="entry name" value="Znf_CCCH_sf"/>
</dbReference>
<feature type="compositionally biased region" description="Basic residues" evidence="9">
    <location>
        <begin position="1"/>
        <end position="20"/>
    </location>
</feature>
<keyword evidence="8" id="KW-0747">Spliceosome</keyword>
<dbReference type="EMBL" id="BSXU01011408">
    <property type="protein sequence ID" value="GME74892.1"/>
    <property type="molecule type" value="Genomic_DNA"/>
</dbReference>
<comment type="similarity">
    <text evidence="2 8">Belongs to the CWC24 family.</text>
</comment>
<evidence type="ECO:0000313" key="12">
    <source>
        <dbReference type="Proteomes" id="UP001165063"/>
    </source>
</evidence>
<comment type="subcellular location">
    <subcellularLocation>
        <location evidence="8">Nucleus</location>
    </subcellularLocation>
</comment>
<feature type="zinc finger region" description="C3H1-type" evidence="7">
    <location>
        <begin position="132"/>
        <end position="160"/>
    </location>
</feature>
<evidence type="ECO:0000259" key="10">
    <source>
        <dbReference type="PROSITE" id="PS50103"/>
    </source>
</evidence>
<keyword evidence="6 7" id="KW-0862">Zinc</keyword>
<dbReference type="GO" id="GO:0005684">
    <property type="term" value="C:U2-type spliceosomal complex"/>
    <property type="evidence" value="ECO:0007669"/>
    <property type="project" value="TreeGrafter"/>
</dbReference>
<dbReference type="AlphaFoldDB" id="A0A9W6WIJ8"/>
<sequence>MLSNYTKHKNQIGIQRHRHREGTESSNESDSEGTDKHKTNTDTVVAKVDDFISKKTQLKQNMFKIDTLQEEEYKMHDSKVNSKREFKSKIQLQSKDSDGDKIYSGRLKQINATSAVALKPNPKHIKVSTTMDFQADVCKDFLKNGYCGFGDTCKFLHYRDAFHTVKSNKKKEWEDAAKRHKKF</sequence>
<dbReference type="PANTHER" id="PTHR12930">
    <property type="entry name" value="ZINC FINGER PROTEIN 183"/>
    <property type="match status" value="1"/>
</dbReference>
<dbReference type="GO" id="GO:0008270">
    <property type="term" value="F:zinc ion binding"/>
    <property type="evidence" value="ECO:0007669"/>
    <property type="project" value="UniProtKB-KW"/>
</dbReference>
<keyword evidence="8" id="KW-0507">mRNA processing</keyword>
<dbReference type="Proteomes" id="UP001165063">
    <property type="component" value="Unassembled WGS sequence"/>
</dbReference>
<feature type="domain" description="C3H1-type" evidence="10">
    <location>
        <begin position="132"/>
        <end position="160"/>
    </location>
</feature>
<dbReference type="PROSITE" id="PS50103">
    <property type="entry name" value="ZF_C3H1"/>
    <property type="match status" value="1"/>
</dbReference>
<keyword evidence="5 7" id="KW-0863">Zinc-finger</keyword>
<evidence type="ECO:0000256" key="8">
    <source>
        <dbReference type="RuleBase" id="RU367110"/>
    </source>
</evidence>
<evidence type="ECO:0000313" key="11">
    <source>
        <dbReference type="EMBL" id="GME74892.1"/>
    </source>
</evidence>
<evidence type="ECO:0000256" key="1">
    <source>
        <dbReference type="ARBA" id="ARBA00003777"/>
    </source>
</evidence>
<feature type="region of interest" description="Disordered" evidence="9">
    <location>
        <begin position="1"/>
        <end position="41"/>
    </location>
</feature>
<keyword evidence="8" id="KW-0508">mRNA splicing</keyword>
<evidence type="ECO:0000256" key="7">
    <source>
        <dbReference type="PROSITE-ProRule" id="PRU00723"/>
    </source>
</evidence>
<dbReference type="Pfam" id="PF00642">
    <property type="entry name" value="zf-CCCH"/>
    <property type="match status" value="1"/>
</dbReference>
<evidence type="ECO:0000256" key="9">
    <source>
        <dbReference type="SAM" id="MobiDB-lite"/>
    </source>
</evidence>
<dbReference type="SMART" id="SM00356">
    <property type="entry name" value="ZnF_C3H1"/>
    <property type="match status" value="1"/>
</dbReference>
<dbReference type="OrthoDB" id="25761at2759"/>
<reference evidence="11" key="1">
    <citation type="submission" date="2023-04" db="EMBL/GenBank/DDBJ databases">
        <title>Ambrosiozyma monospora NBRC 1965.</title>
        <authorList>
            <person name="Ichikawa N."/>
            <person name="Sato H."/>
            <person name="Tonouchi N."/>
        </authorList>
    </citation>
    <scope>NUCLEOTIDE SEQUENCE</scope>
    <source>
        <strain evidence="11">NBRC 1965</strain>
    </source>
</reference>
<dbReference type="GO" id="GO:0003677">
    <property type="term" value="F:DNA binding"/>
    <property type="evidence" value="ECO:0007669"/>
    <property type="project" value="UniProtKB-UniRule"/>
</dbReference>
<evidence type="ECO:0000256" key="2">
    <source>
        <dbReference type="ARBA" id="ARBA00009161"/>
    </source>
</evidence>
<evidence type="ECO:0000256" key="5">
    <source>
        <dbReference type="ARBA" id="ARBA00022771"/>
    </source>
</evidence>
<dbReference type="InterPro" id="IPR039971">
    <property type="entry name" value="CWC24-like"/>
</dbReference>
<dbReference type="GO" id="GO:0006397">
    <property type="term" value="P:mRNA processing"/>
    <property type="evidence" value="ECO:0007669"/>
    <property type="project" value="UniProtKB-KW"/>
</dbReference>
<dbReference type="Gene3D" id="4.10.1000.10">
    <property type="entry name" value="Zinc finger, CCCH-type"/>
    <property type="match status" value="1"/>
</dbReference>
<evidence type="ECO:0000256" key="3">
    <source>
        <dbReference type="ARBA" id="ARBA00020647"/>
    </source>
</evidence>
<name>A0A9W6WIJ8_AMBMO</name>
<keyword evidence="8" id="KW-0238">DNA-binding</keyword>
<organism evidence="11 12">
    <name type="scientific">Ambrosiozyma monospora</name>
    <name type="common">Yeast</name>
    <name type="synonym">Endomycopsis monosporus</name>
    <dbReference type="NCBI Taxonomy" id="43982"/>
    <lineage>
        <taxon>Eukaryota</taxon>
        <taxon>Fungi</taxon>
        <taxon>Dikarya</taxon>
        <taxon>Ascomycota</taxon>
        <taxon>Saccharomycotina</taxon>
        <taxon>Pichiomycetes</taxon>
        <taxon>Pichiales</taxon>
        <taxon>Pichiaceae</taxon>
        <taxon>Ambrosiozyma</taxon>
    </lineage>
</organism>
<keyword evidence="4 7" id="KW-0479">Metal-binding</keyword>
<proteinExistence type="inferred from homology"/>
<comment type="function">
    <text evidence="1 8">Involved in pre-mRNA splicing.</text>
</comment>
<keyword evidence="12" id="KW-1185">Reference proteome</keyword>
<gene>
    <name evidence="11" type="ORF">Amon01_000954700</name>
</gene>